<organism evidence="18 19">
    <name type="scientific">Hydrogenibacillus schlegelii</name>
    <name type="common">Bacillus schlegelii</name>
    <dbReference type="NCBI Taxonomy" id="1484"/>
    <lineage>
        <taxon>Bacteria</taxon>
        <taxon>Bacillati</taxon>
        <taxon>Bacillota</taxon>
        <taxon>Bacilli</taxon>
        <taxon>Bacillales</taxon>
        <taxon>Bacillales Family X. Incertae Sedis</taxon>
        <taxon>Hydrogenibacillus</taxon>
    </lineage>
</organism>
<sequence length="213" mass="23126">MPAGEAFERRFWAAGIRRLAGVDEVGRGTLAGPVVAAAVILSPERPIPGLDDSKRLSPKRREALYGRILEAALAVAVGRATAAEIDRLGIVPATRLAMRRALWGLAPAPEAVLVDALPVEAGVPETVLLHGDRRSISIAAASIVAKVVRDRWMEAWGRVYPAFGFERHRGYGTKEHRERLERFGPTPLHRRTFLSFLASAPAGETGSRGRERA</sequence>
<dbReference type="SUPFAM" id="SSF53098">
    <property type="entry name" value="Ribonuclease H-like"/>
    <property type="match status" value="1"/>
</dbReference>
<evidence type="ECO:0000313" key="18">
    <source>
        <dbReference type="EMBL" id="OAR04684.1"/>
    </source>
</evidence>
<comment type="catalytic activity">
    <reaction evidence="1 14 15 16">
        <text>Endonucleolytic cleavage to 5'-phosphomonoester.</text>
        <dbReference type="EC" id="3.1.26.4"/>
    </reaction>
</comment>
<evidence type="ECO:0000256" key="2">
    <source>
        <dbReference type="ARBA" id="ARBA00001946"/>
    </source>
</evidence>
<keyword evidence="12 14" id="KW-0378">Hydrolase</keyword>
<comment type="similarity">
    <text evidence="5 14 16">Belongs to the RNase HII family.</text>
</comment>
<dbReference type="PANTHER" id="PTHR10954:SF18">
    <property type="entry name" value="RIBONUCLEASE HII"/>
    <property type="match status" value="1"/>
</dbReference>
<dbReference type="RefSeq" id="WP_066199980.1">
    <property type="nucleotide sequence ID" value="NZ_CBCSAS010000004.1"/>
</dbReference>
<evidence type="ECO:0000256" key="9">
    <source>
        <dbReference type="ARBA" id="ARBA00022722"/>
    </source>
</evidence>
<dbReference type="EC" id="3.1.26.4" evidence="6 14"/>
<evidence type="ECO:0000256" key="15">
    <source>
        <dbReference type="PROSITE-ProRule" id="PRU01319"/>
    </source>
</evidence>
<dbReference type="PROSITE" id="PS51975">
    <property type="entry name" value="RNASE_H_2"/>
    <property type="match status" value="1"/>
</dbReference>
<protein>
    <recommendedName>
        <fullName evidence="7 14">Ribonuclease HII</fullName>
        <shortName evidence="14">RNase HII</shortName>
        <ecNumber evidence="6 14">3.1.26.4</ecNumber>
    </recommendedName>
</protein>
<dbReference type="InterPro" id="IPR022898">
    <property type="entry name" value="RNase_HII"/>
</dbReference>
<evidence type="ECO:0000256" key="14">
    <source>
        <dbReference type="HAMAP-Rule" id="MF_00052"/>
    </source>
</evidence>
<evidence type="ECO:0000256" key="5">
    <source>
        <dbReference type="ARBA" id="ARBA00007383"/>
    </source>
</evidence>
<comment type="subcellular location">
    <subcellularLocation>
        <location evidence="4 14">Cytoplasm</location>
    </subcellularLocation>
</comment>
<evidence type="ECO:0000256" key="8">
    <source>
        <dbReference type="ARBA" id="ARBA00022490"/>
    </source>
</evidence>
<dbReference type="HAMAP" id="MF_00052_B">
    <property type="entry name" value="RNase_HII_B"/>
    <property type="match status" value="1"/>
</dbReference>
<dbReference type="InterPro" id="IPR012337">
    <property type="entry name" value="RNaseH-like_sf"/>
</dbReference>
<reference evidence="18 19" key="1">
    <citation type="submission" date="2015-09" db="EMBL/GenBank/DDBJ databases">
        <title>Draft genome sequence of Hydrogenibacillus schlegelii DSM 2000.</title>
        <authorList>
            <person name="Hemp J."/>
        </authorList>
    </citation>
    <scope>NUCLEOTIDE SEQUENCE [LARGE SCALE GENOMIC DNA]</scope>
    <source>
        <strain evidence="18 19">MA 48</strain>
    </source>
</reference>
<name>A0A179ITA9_HYDSH</name>
<dbReference type="GO" id="GO:0032299">
    <property type="term" value="C:ribonuclease H2 complex"/>
    <property type="evidence" value="ECO:0007669"/>
    <property type="project" value="TreeGrafter"/>
</dbReference>
<dbReference type="GO" id="GO:0004523">
    <property type="term" value="F:RNA-DNA hybrid ribonuclease activity"/>
    <property type="evidence" value="ECO:0007669"/>
    <property type="project" value="UniProtKB-UniRule"/>
</dbReference>
<evidence type="ECO:0000256" key="3">
    <source>
        <dbReference type="ARBA" id="ARBA00004065"/>
    </source>
</evidence>
<accession>A0A179ITA9</accession>
<evidence type="ECO:0000256" key="16">
    <source>
        <dbReference type="RuleBase" id="RU003515"/>
    </source>
</evidence>
<keyword evidence="13 14" id="KW-0464">Manganese</keyword>
<dbReference type="InterPro" id="IPR024567">
    <property type="entry name" value="RNase_HII/HIII_dom"/>
</dbReference>
<comment type="caution">
    <text evidence="18">The sequence shown here is derived from an EMBL/GenBank/DDBJ whole genome shotgun (WGS) entry which is preliminary data.</text>
</comment>
<dbReference type="CDD" id="cd07182">
    <property type="entry name" value="RNase_HII_bacteria_HII_like"/>
    <property type="match status" value="1"/>
</dbReference>
<gene>
    <name evidence="14" type="primary">rnhB</name>
    <name evidence="18" type="ORF">SA87_09165</name>
</gene>
<keyword evidence="10 14" id="KW-0479">Metal-binding</keyword>
<keyword evidence="11 14" id="KW-0255">Endonuclease</keyword>
<proteinExistence type="inferred from homology"/>
<evidence type="ECO:0000256" key="13">
    <source>
        <dbReference type="ARBA" id="ARBA00023211"/>
    </source>
</evidence>
<feature type="domain" description="RNase H type-2" evidence="17">
    <location>
        <begin position="17"/>
        <end position="205"/>
    </location>
</feature>
<evidence type="ECO:0000256" key="10">
    <source>
        <dbReference type="ARBA" id="ARBA00022723"/>
    </source>
</evidence>
<feature type="binding site" evidence="14 15">
    <location>
        <position position="23"/>
    </location>
    <ligand>
        <name>a divalent metal cation</name>
        <dbReference type="ChEBI" id="CHEBI:60240"/>
    </ligand>
</feature>
<evidence type="ECO:0000256" key="12">
    <source>
        <dbReference type="ARBA" id="ARBA00022801"/>
    </source>
</evidence>
<dbReference type="GO" id="GO:0005737">
    <property type="term" value="C:cytoplasm"/>
    <property type="evidence" value="ECO:0007669"/>
    <property type="project" value="UniProtKB-SubCell"/>
</dbReference>
<evidence type="ECO:0000256" key="7">
    <source>
        <dbReference type="ARBA" id="ARBA00019179"/>
    </source>
</evidence>
<dbReference type="GO" id="GO:0043137">
    <property type="term" value="P:DNA replication, removal of RNA primer"/>
    <property type="evidence" value="ECO:0007669"/>
    <property type="project" value="TreeGrafter"/>
</dbReference>
<evidence type="ECO:0000256" key="4">
    <source>
        <dbReference type="ARBA" id="ARBA00004496"/>
    </source>
</evidence>
<dbReference type="GO" id="GO:0006298">
    <property type="term" value="P:mismatch repair"/>
    <property type="evidence" value="ECO:0007669"/>
    <property type="project" value="TreeGrafter"/>
</dbReference>
<keyword evidence="9 14" id="KW-0540">Nuclease</keyword>
<dbReference type="InterPro" id="IPR001352">
    <property type="entry name" value="RNase_HII/HIII"/>
</dbReference>
<evidence type="ECO:0000313" key="19">
    <source>
        <dbReference type="Proteomes" id="UP000243024"/>
    </source>
</evidence>
<dbReference type="Proteomes" id="UP000243024">
    <property type="component" value="Unassembled WGS sequence"/>
</dbReference>
<evidence type="ECO:0000259" key="17">
    <source>
        <dbReference type="PROSITE" id="PS51975"/>
    </source>
</evidence>
<comment type="function">
    <text evidence="3 14 16">Endonuclease that specifically degrades the RNA of RNA-DNA hybrids.</text>
</comment>
<comment type="cofactor">
    <cofactor evidence="2">
        <name>Mg(2+)</name>
        <dbReference type="ChEBI" id="CHEBI:18420"/>
    </cofactor>
</comment>
<keyword evidence="8 14" id="KW-0963">Cytoplasm</keyword>
<dbReference type="Gene3D" id="3.30.420.10">
    <property type="entry name" value="Ribonuclease H-like superfamily/Ribonuclease H"/>
    <property type="match status" value="1"/>
</dbReference>
<dbReference type="AlphaFoldDB" id="A0A179ITA9"/>
<dbReference type="NCBIfam" id="NF000594">
    <property type="entry name" value="PRK00015.1-1"/>
    <property type="match status" value="1"/>
</dbReference>
<dbReference type="EMBL" id="JXBB01000012">
    <property type="protein sequence ID" value="OAR04684.1"/>
    <property type="molecule type" value="Genomic_DNA"/>
</dbReference>
<feature type="binding site" evidence="14 15">
    <location>
        <position position="115"/>
    </location>
    <ligand>
        <name>a divalent metal cation</name>
        <dbReference type="ChEBI" id="CHEBI:60240"/>
    </ligand>
</feature>
<comment type="cofactor">
    <cofactor evidence="14 15">
        <name>Mn(2+)</name>
        <dbReference type="ChEBI" id="CHEBI:29035"/>
    </cofactor>
    <cofactor evidence="14 15">
        <name>Mg(2+)</name>
        <dbReference type="ChEBI" id="CHEBI:18420"/>
    </cofactor>
    <text evidence="14 15">Manganese or magnesium. Binds 1 divalent metal ion per monomer in the absence of substrate. May bind a second metal ion after substrate binding.</text>
</comment>
<dbReference type="PANTHER" id="PTHR10954">
    <property type="entry name" value="RIBONUCLEASE H2 SUBUNIT A"/>
    <property type="match status" value="1"/>
</dbReference>
<evidence type="ECO:0000256" key="6">
    <source>
        <dbReference type="ARBA" id="ARBA00012180"/>
    </source>
</evidence>
<feature type="binding site" evidence="14 15">
    <location>
        <position position="24"/>
    </location>
    <ligand>
        <name>a divalent metal cation</name>
        <dbReference type="ChEBI" id="CHEBI:60240"/>
    </ligand>
</feature>
<dbReference type="InterPro" id="IPR036397">
    <property type="entry name" value="RNaseH_sf"/>
</dbReference>
<dbReference type="STRING" id="1484.SA87_09165"/>
<dbReference type="Pfam" id="PF01351">
    <property type="entry name" value="RNase_HII"/>
    <property type="match status" value="1"/>
</dbReference>
<dbReference type="OrthoDB" id="9803420at2"/>
<evidence type="ECO:0000256" key="1">
    <source>
        <dbReference type="ARBA" id="ARBA00000077"/>
    </source>
</evidence>
<dbReference type="GO" id="GO:0030145">
    <property type="term" value="F:manganese ion binding"/>
    <property type="evidence" value="ECO:0007669"/>
    <property type="project" value="UniProtKB-UniRule"/>
</dbReference>
<evidence type="ECO:0000256" key="11">
    <source>
        <dbReference type="ARBA" id="ARBA00022759"/>
    </source>
</evidence>
<dbReference type="GO" id="GO:0003723">
    <property type="term" value="F:RNA binding"/>
    <property type="evidence" value="ECO:0007669"/>
    <property type="project" value="UniProtKB-UniRule"/>
</dbReference>
<keyword evidence="19" id="KW-1185">Reference proteome</keyword>
<dbReference type="NCBIfam" id="NF000595">
    <property type="entry name" value="PRK00015.1-3"/>
    <property type="match status" value="1"/>
</dbReference>